<name>A0A833J234_9HYPH</name>
<proteinExistence type="predicted"/>
<evidence type="ECO:0000256" key="2">
    <source>
        <dbReference type="SAM" id="MobiDB-lite"/>
    </source>
</evidence>
<dbReference type="NCBIfam" id="NF006799">
    <property type="entry name" value="PRK09302.1"/>
    <property type="match status" value="1"/>
</dbReference>
<evidence type="ECO:0000313" key="4">
    <source>
        <dbReference type="EMBL" id="KAB7783183.1"/>
    </source>
</evidence>
<dbReference type="AlphaFoldDB" id="A0A833J234"/>
<dbReference type="EMBL" id="WEKV01000018">
    <property type="protein sequence ID" value="KAB7783183.1"/>
    <property type="molecule type" value="Genomic_DNA"/>
</dbReference>
<dbReference type="Proteomes" id="UP000469949">
    <property type="component" value="Unassembled WGS sequence"/>
</dbReference>
<sequence length="583" mass="63656">MAPESLSESAQPPENPVVRQPVSPPTGAPALPKVATGIDGFDAITFGGLPKGRPSLVCGAAGCGKTLFATTFLVNGATRFDEPGVFMSFEERAEDLVANVASLGYDLDALVAQGKLAIDHVRVERSEIEETGEYDLEGLFIRLGFAVDSIGAKRVVLDTIETLFAGFSDETVLRAELRRLFGWIKDRGLTAIITGERGDGQLTRQGMEEYVSDCVVLLDNRVEDQITTRRLRVVKYRGSAHGTNEYPFLIDAEGISVLPVTSADLDYRIAEGVISTGIPGLDAMLEPGGFHRGTSILISGEAGTGKTMISSSMIEAACARGERCMAFVFEESGDQIIRNARSIGLDLARHVESGLLRFEAARPSLYGLEMHLARMHRDIDRFEPTLVVIDPLSALRGPPAELQATMLRMIDMLKSRGITAVFTSLREDGEIDHDSAIGVSSLMDAWIKLLNVEANGERSRTLYVIKARGMRHSNQVREFTMSGEGIALIDAYIGPAGVLTGTARMVQEAAEAAAALRREQENRRRQREAERRRQSLERQIEELRATLEAVAEEEAVLLSEDEMREAVLASDRYSLAKRRGGTK</sequence>
<comment type="caution">
    <text evidence="4">The sequence shown here is derived from an EMBL/GenBank/DDBJ whole genome shotgun (WGS) entry which is preliminary data.</text>
</comment>
<dbReference type="CDD" id="cd19485">
    <property type="entry name" value="KaiC-N"/>
    <property type="match status" value="1"/>
</dbReference>
<dbReference type="InterPro" id="IPR051347">
    <property type="entry name" value="Circadian_clock_KaiC-rel"/>
</dbReference>
<dbReference type="PANTHER" id="PTHR42926">
    <property type="match status" value="1"/>
</dbReference>
<dbReference type="Gene3D" id="3.40.50.300">
    <property type="entry name" value="P-loop containing nucleotide triphosphate hydrolases"/>
    <property type="match status" value="2"/>
</dbReference>
<keyword evidence="1" id="KW-0175">Coiled coil</keyword>
<dbReference type="InterPro" id="IPR010624">
    <property type="entry name" value="KaiC_dom"/>
</dbReference>
<dbReference type="PROSITE" id="PS51146">
    <property type="entry name" value="KAIC"/>
    <property type="match status" value="2"/>
</dbReference>
<evidence type="ECO:0000259" key="3">
    <source>
        <dbReference type="PROSITE" id="PS51146"/>
    </source>
</evidence>
<dbReference type="InterPro" id="IPR014774">
    <property type="entry name" value="KaiC-like_dom"/>
</dbReference>
<reference evidence="4 5" key="1">
    <citation type="submission" date="2019-10" db="EMBL/GenBank/DDBJ databases">
        <title>Draft Genome Sequence of the Caffeine Degrading Methylotroph Methylorubrum populi PINKEL.</title>
        <authorList>
            <person name="Dawson S.C."/>
            <person name="Zhang X."/>
            <person name="Wright M.E."/>
            <person name="Sharma G."/>
            <person name="Langner J.T."/>
            <person name="Ditty J.L."/>
            <person name="Subuyuj G.A."/>
        </authorList>
    </citation>
    <scope>NUCLEOTIDE SEQUENCE [LARGE SCALE GENOMIC DNA]</scope>
    <source>
        <strain evidence="4 5">Pinkel</strain>
    </source>
</reference>
<dbReference type="Pfam" id="PF06745">
    <property type="entry name" value="ATPase"/>
    <property type="match status" value="2"/>
</dbReference>
<feature type="domain" description="KaiC" evidence="3">
    <location>
        <begin position="32"/>
        <end position="271"/>
    </location>
</feature>
<feature type="compositionally biased region" description="Polar residues" evidence="2">
    <location>
        <begin position="1"/>
        <end position="12"/>
    </location>
</feature>
<dbReference type="PANTHER" id="PTHR42926:SF1">
    <property type="entry name" value="CIRCADIAN CLOCK OSCILLATOR PROTEIN KAIC 1"/>
    <property type="match status" value="1"/>
</dbReference>
<organism evidence="4 5">
    <name type="scientific">Methylorubrum populi</name>
    <dbReference type="NCBI Taxonomy" id="223967"/>
    <lineage>
        <taxon>Bacteria</taxon>
        <taxon>Pseudomonadati</taxon>
        <taxon>Pseudomonadota</taxon>
        <taxon>Alphaproteobacteria</taxon>
        <taxon>Hyphomicrobiales</taxon>
        <taxon>Methylobacteriaceae</taxon>
        <taxon>Methylorubrum</taxon>
    </lineage>
</organism>
<dbReference type="GO" id="GO:0005524">
    <property type="term" value="F:ATP binding"/>
    <property type="evidence" value="ECO:0007669"/>
    <property type="project" value="InterPro"/>
</dbReference>
<dbReference type="InterPro" id="IPR047221">
    <property type="entry name" value="KaiC_N"/>
</dbReference>
<feature type="coiled-coil region" evidence="1">
    <location>
        <begin position="506"/>
        <end position="560"/>
    </location>
</feature>
<gene>
    <name evidence="4" type="ORF">F8B43_4477</name>
</gene>
<accession>A0A833J234</accession>
<evidence type="ECO:0000256" key="1">
    <source>
        <dbReference type="SAM" id="Coils"/>
    </source>
</evidence>
<dbReference type="SUPFAM" id="SSF52540">
    <property type="entry name" value="P-loop containing nucleoside triphosphate hydrolases"/>
    <property type="match status" value="2"/>
</dbReference>
<feature type="domain" description="KaiC" evidence="3">
    <location>
        <begin position="272"/>
        <end position="502"/>
    </location>
</feature>
<dbReference type="InterPro" id="IPR047222">
    <property type="entry name" value="KaiC_C"/>
</dbReference>
<dbReference type="InterPro" id="IPR027417">
    <property type="entry name" value="P-loop_NTPase"/>
</dbReference>
<dbReference type="CDD" id="cd19484">
    <property type="entry name" value="KaiC_C"/>
    <property type="match status" value="1"/>
</dbReference>
<evidence type="ECO:0000313" key="5">
    <source>
        <dbReference type="Proteomes" id="UP000469949"/>
    </source>
</evidence>
<protein>
    <submittedName>
        <fullName evidence="4">Circadian clock protein KaiC</fullName>
    </submittedName>
</protein>
<feature type="region of interest" description="Disordered" evidence="2">
    <location>
        <begin position="1"/>
        <end position="30"/>
    </location>
</feature>